<dbReference type="EMBL" id="MT631145">
    <property type="protein sequence ID" value="QNO45711.1"/>
    <property type="molecule type" value="Genomic_DNA"/>
</dbReference>
<evidence type="ECO:0000256" key="1">
    <source>
        <dbReference type="SAM" id="Coils"/>
    </source>
</evidence>
<evidence type="ECO:0000313" key="2">
    <source>
        <dbReference type="EMBL" id="QNO45711.1"/>
    </source>
</evidence>
<sequence>MLTKLTELLDDPSAHVDVKRILIMDGGGNGVETLRSFKDSDEYYITILDDNQTKERKFKHIRDEIRYKYGNATLVDCKIELLDSKEPGYIYECRAVIVKWDNGRKSVLITDIPHDLLDASEITKRYFDRWPMQEKQFRDAKSGVNIHRITGYGKKIENYDKMSEKHGELCKRITQLKAELEKPLSEIEAIEEQLTDIYRQERTFREKSKIVEGQRVLSEVDSVELKNYETKINKHLRQQRKIEKEHKDALKRLKKYLKEEKRIRGKDKVYRIDTELDQIMTCFKMSFINLCSLFLTRCMNHEKFELQTLFESIFQLNGEAFITTVLG</sequence>
<proteinExistence type="predicted"/>
<keyword evidence="1" id="KW-0175">Coiled coil</keyword>
<evidence type="ECO:0000313" key="3">
    <source>
        <dbReference type="EMBL" id="QNO47804.1"/>
    </source>
</evidence>
<gene>
    <name evidence="3" type="ORF">GNFHAPIE_00009</name>
    <name evidence="2" type="ORF">IKJKAPDM_00021</name>
</gene>
<protein>
    <submittedName>
        <fullName evidence="3">Uncharacterized protein</fullName>
    </submittedName>
</protein>
<dbReference type="EMBL" id="MT631276">
    <property type="protein sequence ID" value="QNO47804.1"/>
    <property type="molecule type" value="Genomic_DNA"/>
</dbReference>
<accession>A0A7G9YIH0</accession>
<name>A0A7G9YIH0_9EURY</name>
<organism evidence="3">
    <name type="scientific">Candidatus Methanogaster sp. ANME-2c ERB4</name>
    <dbReference type="NCBI Taxonomy" id="2759911"/>
    <lineage>
        <taxon>Archaea</taxon>
        <taxon>Methanobacteriati</taxon>
        <taxon>Methanobacteriota</taxon>
        <taxon>Stenosarchaea group</taxon>
        <taxon>Methanomicrobia</taxon>
        <taxon>Methanosarcinales</taxon>
        <taxon>ANME-2 cluster</taxon>
        <taxon>Candidatus Methanogasteraceae</taxon>
        <taxon>Candidatus Methanogaster</taxon>
    </lineage>
</organism>
<dbReference type="AlphaFoldDB" id="A0A7G9YIH0"/>
<feature type="coiled-coil region" evidence="1">
    <location>
        <begin position="225"/>
        <end position="259"/>
    </location>
</feature>
<reference evidence="3" key="1">
    <citation type="submission" date="2020-06" db="EMBL/GenBank/DDBJ databases">
        <title>Unique genomic features of the anaerobic methanotrophic archaea.</title>
        <authorList>
            <person name="Chadwick G.L."/>
            <person name="Skennerton C.T."/>
            <person name="Laso-Perez R."/>
            <person name="Leu A.O."/>
            <person name="Speth D.R."/>
            <person name="Yu H."/>
            <person name="Morgan-Lang C."/>
            <person name="Hatzenpichler R."/>
            <person name="Goudeau D."/>
            <person name="Malmstrom R."/>
            <person name="Brazelton W.J."/>
            <person name="Woyke T."/>
            <person name="Hallam S.J."/>
            <person name="Tyson G.W."/>
            <person name="Wegener G."/>
            <person name="Boetius A."/>
            <person name="Orphan V."/>
        </authorList>
    </citation>
    <scope>NUCLEOTIDE SEQUENCE</scope>
</reference>